<sequence>MDSNDIMNSDSFVNSNDYIIDPNDNDFIDLNDYIMDSNNDLIDSNNDFIALSKSMDTTSIGSSTLEKHNTGLMTNYFNKVAIPLTKIDELHTFFNNLKNFDSEFIDYAKDIINFRAKEFDELIYYLAFFLNLRFYNVSVSKKLTLDNMLVYALTFAKTWIFTCEQAQQISKTLLDYYNNKQLLI</sequence>
<gene>
    <name evidence="1" type="ORF">GMARGA_LOCUS3023</name>
</gene>
<evidence type="ECO:0000313" key="1">
    <source>
        <dbReference type="EMBL" id="CAG8518270.1"/>
    </source>
</evidence>
<name>A0ABM8W3V7_GIGMA</name>
<evidence type="ECO:0000313" key="2">
    <source>
        <dbReference type="Proteomes" id="UP000789901"/>
    </source>
</evidence>
<reference evidence="1 2" key="1">
    <citation type="submission" date="2021-06" db="EMBL/GenBank/DDBJ databases">
        <authorList>
            <person name="Kallberg Y."/>
            <person name="Tangrot J."/>
            <person name="Rosling A."/>
        </authorList>
    </citation>
    <scope>NUCLEOTIDE SEQUENCE [LARGE SCALE GENOMIC DNA]</scope>
    <source>
        <strain evidence="1 2">120-4 pot B 10/14</strain>
    </source>
</reference>
<protein>
    <submittedName>
        <fullName evidence="1">11464_t:CDS:1</fullName>
    </submittedName>
</protein>
<accession>A0ABM8W3V7</accession>
<dbReference type="EMBL" id="CAJVQB010001039">
    <property type="protein sequence ID" value="CAG8518270.1"/>
    <property type="molecule type" value="Genomic_DNA"/>
</dbReference>
<comment type="caution">
    <text evidence="1">The sequence shown here is derived from an EMBL/GenBank/DDBJ whole genome shotgun (WGS) entry which is preliminary data.</text>
</comment>
<organism evidence="1 2">
    <name type="scientific">Gigaspora margarita</name>
    <dbReference type="NCBI Taxonomy" id="4874"/>
    <lineage>
        <taxon>Eukaryota</taxon>
        <taxon>Fungi</taxon>
        <taxon>Fungi incertae sedis</taxon>
        <taxon>Mucoromycota</taxon>
        <taxon>Glomeromycotina</taxon>
        <taxon>Glomeromycetes</taxon>
        <taxon>Diversisporales</taxon>
        <taxon>Gigasporaceae</taxon>
        <taxon>Gigaspora</taxon>
    </lineage>
</organism>
<proteinExistence type="predicted"/>
<dbReference type="Proteomes" id="UP000789901">
    <property type="component" value="Unassembled WGS sequence"/>
</dbReference>
<keyword evidence="2" id="KW-1185">Reference proteome</keyword>